<dbReference type="GO" id="GO:0006310">
    <property type="term" value="P:DNA recombination"/>
    <property type="evidence" value="ECO:0007669"/>
    <property type="project" value="UniProtKB-KW"/>
</dbReference>
<dbReference type="PANTHER" id="PTHR30349:SF41">
    <property type="entry name" value="INTEGRASE_RECOMBINASE PROTEIN MJ0367-RELATED"/>
    <property type="match status" value="1"/>
</dbReference>
<dbReference type="RefSeq" id="WP_090620086.1">
    <property type="nucleotide sequence ID" value="NZ_FOFJ01000006.1"/>
</dbReference>
<dbReference type="InterPro" id="IPR010998">
    <property type="entry name" value="Integrase_recombinase_N"/>
</dbReference>
<organism evidence="9 10">
    <name type="scientific">Azotobacter beijerinckii</name>
    <dbReference type="NCBI Taxonomy" id="170623"/>
    <lineage>
        <taxon>Bacteria</taxon>
        <taxon>Pseudomonadati</taxon>
        <taxon>Pseudomonadota</taxon>
        <taxon>Gammaproteobacteria</taxon>
        <taxon>Pseudomonadales</taxon>
        <taxon>Pseudomonadaceae</taxon>
        <taxon>Azotobacter</taxon>
    </lineage>
</organism>
<dbReference type="Pfam" id="PF00589">
    <property type="entry name" value="Phage_integrase"/>
    <property type="match status" value="1"/>
</dbReference>
<evidence type="ECO:0000256" key="4">
    <source>
        <dbReference type="ARBA" id="ARBA00023172"/>
    </source>
</evidence>
<reference evidence="9 10" key="1">
    <citation type="submission" date="2016-10" db="EMBL/GenBank/DDBJ databases">
        <authorList>
            <person name="de Groot N.N."/>
        </authorList>
    </citation>
    <scope>NUCLEOTIDE SEQUENCE [LARGE SCALE GENOMIC DNA]</scope>
    <source>
        <strain evidence="9 10">DSM 378</strain>
    </source>
</reference>
<evidence type="ECO:0000313" key="10">
    <source>
        <dbReference type="Proteomes" id="UP000199267"/>
    </source>
</evidence>
<evidence type="ECO:0000313" key="9">
    <source>
        <dbReference type="EMBL" id="SEQ10498.1"/>
    </source>
</evidence>
<proteinExistence type="inferred from homology"/>
<comment type="similarity">
    <text evidence="1">Belongs to the 'phage' integrase family.</text>
</comment>
<dbReference type="CDD" id="cd00800">
    <property type="entry name" value="INT_Lambda_C"/>
    <property type="match status" value="1"/>
</dbReference>
<dbReference type="GO" id="GO:0015074">
    <property type="term" value="P:DNA integration"/>
    <property type="evidence" value="ECO:0007669"/>
    <property type="project" value="UniProtKB-KW"/>
</dbReference>
<dbReference type="InterPro" id="IPR011010">
    <property type="entry name" value="DNA_brk_join_enz"/>
</dbReference>
<dbReference type="InterPro" id="IPR013762">
    <property type="entry name" value="Integrase-like_cat_sf"/>
</dbReference>
<dbReference type="PANTHER" id="PTHR30349">
    <property type="entry name" value="PHAGE INTEGRASE-RELATED"/>
    <property type="match status" value="1"/>
</dbReference>
<accession>A0A1H9DCP7</accession>
<dbReference type="InterPro" id="IPR002104">
    <property type="entry name" value="Integrase_catalytic"/>
</dbReference>
<evidence type="ECO:0000256" key="6">
    <source>
        <dbReference type="SAM" id="MobiDB-lite"/>
    </source>
</evidence>
<feature type="region of interest" description="Disordered" evidence="6">
    <location>
        <begin position="314"/>
        <end position="334"/>
    </location>
</feature>
<dbReference type="InterPro" id="IPR044068">
    <property type="entry name" value="CB"/>
</dbReference>
<evidence type="ECO:0000256" key="5">
    <source>
        <dbReference type="PROSITE-ProRule" id="PRU01248"/>
    </source>
</evidence>
<name>A0A1H9DCP7_9GAMM</name>
<dbReference type="Proteomes" id="UP000199267">
    <property type="component" value="Unassembled WGS sequence"/>
</dbReference>
<evidence type="ECO:0000259" key="7">
    <source>
        <dbReference type="PROSITE" id="PS51898"/>
    </source>
</evidence>
<keyword evidence="2" id="KW-0229">DNA integration</keyword>
<dbReference type="Gene3D" id="1.10.150.130">
    <property type="match status" value="1"/>
</dbReference>
<dbReference type="Gene3D" id="1.10.443.10">
    <property type="entry name" value="Intergrase catalytic core"/>
    <property type="match status" value="1"/>
</dbReference>
<dbReference type="GO" id="GO:0003677">
    <property type="term" value="F:DNA binding"/>
    <property type="evidence" value="ECO:0007669"/>
    <property type="project" value="UniProtKB-UniRule"/>
</dbReference>
<dbReference type="EMBL" id="FOFJ01000006">
    <property type="protein sequence ID" value="SEQ10498.1"/>
    <property type="molecule type" value="Genomic_DNA"/>
</dbReference>
<dbReference type="PROSITE" id="PS51900">
    <property type="entry name" value="CB"/>
    <property type="match status" value="1"/>
</dbReference>
<keyword evidence="4" id="KW-0233">DNA recombination</keyword>
<dbReference type="AlphaFoldDB" id="A0A1H9DCP7"/>
<keyword evidence="3 5" id="KW-0238">DNA-binding</keyword>
<evidence type="ECO:0000256" key="2">
    <source>
        <dbReference type="ARBA" id="ARBA00022908"/>
    </source>
</evidence>
<protein>
    <submittedName>
        <fullName evidence="9">Site-specific recombinase XerD</fullName>
    </submittedName>
</protein>
<evidence type="ECO:0000256" key="3">
    <source>
        <dbReference type="ARBA" id="ARBA00023125"/>
    </source>
</evidence>
<dbReference type="SUPFAM" id="SSF56349">
    <property type="entry name" value="DNA breaking-rejoining enzymes"/>
    <property type="match status" value="1"/>
</dbReference>
<gene>
    <name evidence="9" type="ORF">SAMN04244573_01028</name>
</gene>
<evidence type="ECO:0000259" key="8">
    <source>
        <dbReference type="PROSITE" id="PS51900"/>
    </source>
</evidence>
<feature type="domain" description="Core-binding (CB)" evidence="8">
    <location>
        <begin position="54"/>
        <end position="132"/>
    </location>
</feature>
<evidence type="ECO:0000256" key="1">
    <source>
        <dbReference type="ARBA" id="ARBA00008857"/>
    </source>
</evidence>
<dbReference type="InterPro" id="IPR050090">
    <property type="entry name" value="Tyrosine_recombinase_XerCD"/>
</dbReference>
<dbReference type="PROSITE" id="PS51898">
    <property type="entry name" value="TYR_RECOMBINASE"/>
    <property type="match status" value="1"/>
</dbReference>
<sequence>MRPRKTDRHLPAKVYQKHGAFYYVHQNKWERLGGTLEEALAAYAKKVQVTSSGAGMPALIDRVLTQVSPTLKPNTVLQYTAAAERLKDILAEFNPDQVLPRHVAAIKNSMAATPNMGNRVLSFLRAVFTYAVEWQIVDSNPCIGIRRHAEKKRDRYLTDEEFQAICAQATENMRVIYQMAYLTAQRINDVLSIRLADITEDGIAFKQQKTDKRLIVKMTPDLADVIARAKALPRSARGLTLFTTKRTCKPVIYETVKQQWRKACERAGVGNATLHDIRAKSLTDAKREGKDATKLAGHADPRMTDRYIRLREIDIADGPTLPRKKPSKTEQQAG</sequence>
<feature type="domain" description="Tyr recombinase" evidence="7">
    <location>
        <begin position="152"/>
        <end position="320"/>
    </location>
</feature>